<sequence>MKNLLEGKTILVTGANRGLGEVVARSAKENGATVILHGRREEEVRKIAEELQSDYIICDASNEQEVKIEVEKLLQKIRRIDVLINNAADPSPPTQYLEDITISNLDYVIKTNVYSVIFFSKAVIKAMKEQKSGKIVNVASIRGLVGKPGRSVYALSKAAVINLTKTLAVELAPYVTVNSVSPGPIDKKETSEEQRKIWKKKSLLNKLPTTKDIAEVIIFLCSSEANFITGQNIVVDGGESLSVK</sequence>
<organism evidence="3 4">
    <name type="scientific">Candidatus Woykebacteria bacterium RBG_16_39_9b</name>
    <dbReference type="NCBI Taxonomy" id="1802595"/>
    <lineage>
        <taxon>Bacteria</taxon>
        <taxon>Candidatus Woykeibacteriota</taxon>
    </lineage>
</organism>
<dbReference type="Proteomes" id="UP000178162">
    <property type="component" value="Unassembled WGS sequence"/>
</dbReference>
<protein>
    <recommendedName>
        <fullName evidence="5">Short-chain dehydrogenase</fullName>
    </recommendedName>
</protein>
<dbReference type="InterPro" id="IPR002347">
    <property type="entry name" value="SDR_fam"/>
</dbReference>
<evidence type="ECO:0000313" key="3">
    <source>
        <dbReference type="EMBL" id="OGY25873.1"/>
    </source>
</evidence>
<keyword evidence="2" id="KW-0560">Oxidoreductase</keyword>
<evidence type="ECO:0000313" key="4">
    <source>
        <dbReference type="Proteomes" id="UP000178162"/>
    </source>
</evidence>
<reference evidence="3 4" key="1">
    <citation type="journal article" date="2016" name="Nat. Commun.">
        <title>Thousands of microbial genomes shed light on interconnected biogeochemical processes in an aquifer system.</title>
        <authorList>
            <person name="Anantharaman K."/>
            <person name="Brown C.T."/>
            <person name="Hug L.A."/>
            <person name="Sharon I."/>
            <person name="Castelle C.J."/>
            <person name="Probst A.J."/>
            <person name="Thomas B.C."/>
            <person name="Singh A."/>
            <person name="Wilkins M.J."/>
            <person name="Karaoz U."/>
            <person name="Brodie E.L."/>
            <person name="Williams K.H."/>
            <person name="Hubbard S.S."/>
            <person name="Banfield J.F."/>
        </authorList>
    </citation>
    <scope>NUCLEOTIDE SEQUENCE [LARGE SCALE GENOMIC DNA]</scope>
</reference>
<proteinExistence type="inferred from homology"/>
<dbReference type="Gene3D" id="3.40.50.720">
    <property type="entry name" value="NAD(P)-binding Rossmann-like Domain"/>
    <property type="match status" value="1"/>
</dbReference>
<dbReference type="GO" id="GO:0048038">
    <property type="term" value="F:quinone binding"/>
    <property type="evidence" value="ECO:0007669"/>
    <property type="project" value="TreeGrafter"/>
</dbReference>
<evidence type="ECO:0008006" key="5">
    <source>
        <dbReference type="Google" id="ProtNLM"/>
    </source>
</evidence>
<dbReference type="STRING" id="1802595.A2134_01795"/>
<name>A0A1G1WDV6_9BACT</name>
<comment type="caution">
    <text evidence="3">The sequence shown here is derived from an EMBL/GenBank/DDBJ whole genome shotgun (WGS) entry which is preliminary data.</text>
</comment>
<dbReference type="PRINTS" id="PR00080">
    <property type="entry name" value="SDRFAMILY"/>
</dbReference>
<accession>A0A1G1WDV6</accession>
<comment type="similarity">
    <text evidence="1">Belongs to the short-chain dehydrogenases/reductases (SDR) family.</text>
</comment>
<dbReference type="PRINTS" id="PR00081">
    <property type="entry name" value="GDHRDH"/>
</dbReference>
<dbReference type="SUPFAM" id="SSF51735">
    <property type="entry name" value="NAD(P)-binding Rossmann-fold domains"/>
    <property type="match status" value="1"/>
</dbReference>
<dbReference type="CDD" id="cd05233">
    <property type="entry name" value="SDR_c"/>
    <property type="match status" value="1"/>
</dbReference>
<evidence type="ECO:0000256" key="1">
    <source>
        <dbReference type="ARBA" id="ARBA00006484"/>
    </source>
</evidence>
<dbReference type="EMBL" id="MHCR01000006">
    <property type="protein sequence ID" value="OGY25873.1"/>
    <property type="molecule type" value="Genomic_DNA"/>
</dbReference>
<dbReference type="PANTHER" id="PTHR42760">
    <property type="entry name" value="SHORT-CHAIN DEHYDROGENASES/REDUCTASES FAMILY MEMBER"/>
    <property type="match status" value="1"/>
</dbReference>
<dbReference type="Pfam" id="PF13561">
    <property type="entry name" value="adh_short_C2"/>
    <property type="match status" value="1"/>
</dbReference>
<dbReference type="GO" id="GO:0006633">
    <property type="term" value="P:fatty acid biosynthetic process"/>
    <property type="evidence" value="ECO:0007669"/>
    <property type="project" value="TreeGrafter"/>
</dbReference>
<dbReference type="InterPro" id="IPR036291">
    <property type="entry name" value="NAD(P)-bd_dom_sf"/>
</dbReference>
<dbReference type="FunFam" id="3.40.50.720:FF:000084">
    <property type="entry name" value="Short-chain dehydrogenase reductase"/>
    <property type="match status" value="1"/>
</dbReference>
<dbReference type="PANTHER" id="PTHR42760:SF133">
    <property type="entry name" value="3-OXOACYL-[ACYL-CARRIER-PROTEIN] REDUCTASE"/>
    <property type="match status" value="1"/>
</dbReference>
<gene>
    <name evidence="3" type="ORF">A2134_01795</name>
</gene>
<dbReference type="AlphaFoldDB" id="A0A1G1WDV6"/>
<evidence type="ECO:0000256" key="2">
    <source>
        <dbReference type="ARBA" id="ARBA00023002"/>
    </source>
</evidence>
<dbReference type="GO" id="GO:0016616">
    <property type="term" value="F:oxidoreductase activity, acting on the CH-OH group of donors, NAD or NADP as acceptor"/>
    <property type="evidence" value="ECO:0007669"/>
    <property type="project" value="TreeGrafter"/>
</dbReference>